<dbReference type="OrthoDB" id="849000at2759"/>
<name>A0A8H7V8S4_9FUNG</name>
<organism evidence="2 3">
    <name type="scientific">Mucor saturninus</name>
    <dbReference type="NCBI Taxonomy" id="64648"/>
    <lineage>
        <taxon>Eukaryota</taxon>
        <taxon>Fungi</taxon>
        <taxon>Fungi incertae sedis</taxon>
        <taxon>Mucoromycota</taxon>
        <taxon>Mucoromycotina</taxon>
        <taxon>Mucoromycetes</taxon>
        <taxon>Mucorales</taxon>
        <taxon>Mucorineae</taxon>
        <taxon>Mucoraceae</taxon>
        <taxon>Mucor</taxon>
    </lineage>
</organism>
<keyword evidence="3" id="KW-1185">Reference proteome</keyword>
<dbReference type="EMBL" id="JAEPRD010000014">
    <property type="protein sequence ID" value="KAG2209722.1"/>
    <property type="molecule type" value="Genomic_DNA"/>
</dbReference>
<protein>
    <recommendedName>
        <fullName evidence="4">No apical meristem-associated C-terminal domain-containing protein</fullName>
    </recommendedName>
</protein>
<evidence type="ECO:0000313" key="2">
    <source>
        <dbReference type="EMBL" id="KAG2209722.1"/>
    </source>
</evidence>
<evidence type="ECO:0000313" key="3">
    <source>
        <dbReference type="Proteomes" id="UP000603453"/>
    </source>
</evidence>
<proteinExistence type="predicted"/>
<evidence type="ECO:0000256" key="1">
    <source>
        <dbReference type="SAM" id="MobiDB-lite"/>
    </source>
</evidence>
<reference evidence="2" key="1">
    <citation type="submission" date="2020-12" db="EMBL/GenBank/DDBJ databases">
        <title>Metabolic potential, ecology and presence of endohyphal bacteria is reflected in genomic diversity of Mucoromycotina.</title>
        <authorList>
            <person name="Muszewska A."/>
            <person name="Okrasinska A."/>
            <person name="Steczkiewicz K."/>
            <person name="Drgas O."/>
            <person name="Orlowska M."/>
            <person name="Perlinska-Lenart U."/>
            <person name="Aleksandrzak-Piekarczyk T."/>
            <person name="Szatraj K."/>
            <person name="Zielenkiewicz U."/>
            <person name="Pilsyk S."/>
            <person name="Malc E."/>
            <person name="Mieczkowski P."/>
            <person name="Kruszewska J.S."/>
            <person name="Biernat P."/>
            <person name="Pawlowska J."/>
        </authorList>
    </citation>
    <scope>NUCLEOTIDE SEQUENCE</scope>
    <source>
        <strain evidence="2">WA0000017839</strain>
    </source>
</reference>
<dbReference type="Proteomes" id="UP000603453">
    <property type="component" value="Unassembled WGS sequence"/>
</dbReference>
<sequence>MTKAQQELKADKRTLGFNYTEEEEVQLCRSWSSTSNDHIKGNDQTGPDFWENIADDFIINHVKRYKTPPKERCWSSHRVRFTAIAKSVSNFSGFYQTCMNGPSPSGSGPKDMILKSREKWKNRLEIAEIKAKGKGKKAALSLSAEDTSDEVRPMGRKKIKLEEQNNKEDVKQLASSYNAYIEITKEKMAFAKEKLLYAKFQEKRKIEKDILLTNTTSISYGRYRRYVENIQRIIMDRIMAEEAEEAEEEETRKRSLAKNVEDDNDSLYDSDQPSLITDDDDQQSLGKEGPLLVEDKEPVLVEDGEPILVQDK</sequence>
<dbReference type="PANTHER" id="PTHR45125:SF3">
    <property type="entry name" value="NO-APICAL-MERISTEM-ASSOCIATED CARBOXY-TERMINAL DOMAIN PROTEIN"/>
    <property type="match status" value="1"/>
</dbReference>
<dbReference type="AlphaFoldDB" id="A0A8H7V8S4"/>
<feature type="region of interest" description="Disordered" evidence="1">
    <location>
        <begin position="245"/>
        <end position="297"/>
    </location>
</feature>
<comment type="caution">
    <text evidence="2">The sequence shown here is derived from an EMBL/GenBank/DDBJ whole genome shotgun (WGS) entry which is preliminary data.</text>
</comment>
<accession>A0A8H7V8S4</accession>
<evidence type="ECO:0008006" key="4">
    <source>
        <dbReference type="Google" id="ProtNLM"/>
    </source>
</evidence>
<gene>
    <name evidence="2" type="ORF">INT47_001868</name>
</gene>
<dbReference type="PANTHER" id="PTHR45125">
    <property type="entry name" value="F21J9.4-RELATED"/>
    <property type="match status" value="1"/>
</dbReference>